<dbReference type="GO" id="GO:0005829">
    <property type="term" value="C:cytosol"/>
    <property type="evidence" value="ECO:0007669"/>
    <property type="project" value="TreeGrafter"/>
</dbReference>
<dbReference type="InterPro" id="IPR036724">
    <property type="entry name" value="Cobalamin-bd_sf"/>
</dbReference>
<proteinExistence type="predicted"/>
<name>A0A1M5AJK8_9FIRM</name>
<dbReference type="Pfam" id="PF02310">
    <property type="entry name" value="B12-binding"/>
    <property type="match status" value="1"/>
</dbReference>
<accession>A0A1M5AJK8</accession>
<dbReference type="EMBL" id="FQUW01000022">
    <property type="protein sequence ID" value="SHF30500.1"/>
    <property type="molecule type" value="Genomic_DNA"/>
</dbReference>
<dbReference type="Gene3D" id="3.40.50.280">
    <property type="entry name" value="Cobalamin-binding domain"/>
    <property type="match status" value="1"/>
</dbReference>
<dbReference type="PROSITE" id="PS51332">
    <property type="entry name" value="B12_BINDING"/>
    <property type="match status" value="1"/>
</dbReference>
<sequence>MMSLARAISDLNEGLVMDLVKHRLEMGATPLDIVEECRTGMIEVGERYSRGEYFLGDLVLSAEIFQGVMQVLAPALDKKTAPKPLGRIVFGTVEGDIHDIGKNITISLLRCHGFEVQDLGVNVPPDKFVHSLNETGASILCLSILLSSCFEALRRTVSLVRLFDREKKIKILIGGLVNEKVREYSGADGWVTDARRGVTICQKWMGVL</sequence>
<dbReference type="GO" id="GO:0031419">
    <property type="term" value="F:cobalamin binding"/>
    <property type="evidence" value="ECO:0007669"/>
    <property type="project" value="InterPro"/>
</dbReference>
<dbReference type="InterPro" id="IPR036594">
    <property type="entry name" value="Meth_synthase_dom"/>
</dbReference>
<dbReference type="Gene3D" id="1.10.1240.10">
    <property type="entry name" value="Methionine synthase domain"/>
    <property type="match status" value="1"/>
</dbReference>
<dbReference type="PANTHER" id="PTHR45833">
    <property type="entry name" value="METHIONINE SYNTHASE"/>
    <property type="match status" value="1"/>
</dbReference>
<protein>
    <submittedName>
        <fullName evidence="5">Methanogenic corrinoid protein MtbC1</fullName>
    </submittedName>
</protein>
<dbReference type="InterPro" id="IPR006158">
    <property type="entry name" value="Cobalamin-bd"/>
</dbReference>
<dbReference type="GO" id="GO:0046653">
    <property type="term" value="P:tetrahydrofolate metabolic process"/>
    <property type="evidence" value="ECO:0007669"/>
    <property type="project" value="TreeGrafter"/>
</dbReference>
<dbReference type="AlphaFoldDB" id="A0A1M5AJK8"/>
<dbReference type="SMART" id="SM01018">
    <property type="entry name" value="B12-binding_2"/>
    <property type="match status" value="1"/>
</dbReference>
<evidence type="ECO:0000256" key="2">
    <source>
        <dbReference type="ARBA" id="ARBA00023285"/>
    </source>
</evidence>
<evidence type="ECO:0000313" key="6">
    <source>
        <dbReference type="Proteomes" id="UP000184196"/>
    </source>
</evidence>
<dbReference type="PANTHER" id="PTHR45833:SF1">
    <property type="entry name" value="METHIONINE SYNTHASE"/>
    <property type="match status" value="1"/>
</dbReference>
<dbReference type="InterPro" id="IPR003759">
    <property type="entry name" value="Cbl-bd_cap"/>
</dbReference>
<dbReference type="SUPFAM" id="SSF47644">
    <property type="entry name" value="Methionine synthase domain"/>
    <property type="match status" value="1"/>
</dbReference>
<evidence type="ECO:0000256" key="1">
    <source>
        <dbReference type="ARBA" id="ARBA00022723"/>
    </source>
</evidence>
<feature type="domain" description="B12-binding N-terminal" evidence="4">
    <location>
        <begin position="1"/>
        <end position="84"/>
    </location>
</feature>
<dbReference type="GO" id="GO:0046872">
    <property type="term" value="F:metal ion binding"/>
    <property type="evidence" value="ECO:0007669"/>
    <property type="project" value="UniProtKB-KW"/>
</dbReference>
<keyword evidence="2" id="KW-0170">Cobalt</keyword>
<dbReference type="InterPro" id="IPR050554">
    <property type="entry name" value="Met_Synthase/Corrinoid"/>
</dbReference>
<organism evidence="5 6">
    <name type="scientific">Desulfofundulus australicus DSM 11792</name>
    <dbReference type="NCBI Taxonomy" id="1121425"/>
    <lineage>
        <taxon>Bacteria</taxon>
        <taxon>Bacillati</taxon>
        <taxon>Bacillota</taxon>
        <taxon>Clostridia</taxon>
        <taxon>Eubacteriales</taxon>
        <taxon>Peptococcaceae</taxon>
        <taxon>Desulfofundulus</taxon>
    </lineage>
</organism>
<keyword evidence="6" id="KW-1185">Reference proteome</keyword>
<feature type="domain" description="B12-binding" evidence="3">
    <location>
        <begin position="85"/>
        <end position="208"/>
    </location>
</feature>
<dbReference type="Pfam" id="PF02607">
    <property type="entry name" value="B12-binding_2"/>
    <property type="match status" value="1"/>
</dbReference>
<dbReference type="GO" id="GO:0008705">
    <property type="term" value="F:methionine synthase activity"/>
    <property type="evidence" value="ECO:0007669"/>
    <property type="project" value="TreeGrafter"/>
</dbReference>
<evidence type="ECO:0000259" key="3">
    <source>
        <dbReference type="PROSITE" id="PS51332"/>
    </source>
</evidence>
<keyword evidence="1" id="KW-0479">Metal-binding</keyword>
<evidence type="ECO:0000313" key="5">
    <source>
        <dbReference type="EMBL" id="SHF30500.1"/>
    </source>
</evidence>
<dbReference type="PROSITE" id="PS51337">
    <property type="entry name" value="B12_BINDING_NTER"/>
    <property type="match status" value="1"/>
</dbReference>
<dbReference type="SUPFAM" id="SSF52242">
    <property type="entry name" value="Cobalamin (vitamin B12)-binding domain"/>
    <property type="match status" value="1"/>
</dbReference>
<reference evidence="6" key="1">
    <citation type="submission" date="2016-11" db="EMBL/GenBank/DDBJ databases">
        <authorList>
            <person name="Varghese N."/>
            <person name="Submissions S."/>
        </authorList>
    </citation>
    <scope>NUCLEOTIDE SEQUENCE [LARGE SCALE GENOMIC DNA]</scope>
    <source>
        <strain evidence="6">DSM 11792</strain>
    </source>
</reference>
<dbReference type="Proteomes" id="UP000184196">
    <property type="component" value="Unassembled WGS sequence"/>
</dbReference>
<gene>
    <name evidence="5" type="ORF">SAMN02745218_01920</name>
</gene>
<dbReference type="OrthoDB" id="9783599at2"/>
<dbReference type="GO" id="GO:0050667">
    <property type="term" value="P:homocysteine metabolic process"/>
    <property type="evidence" value="ECO:0007669"/>
    <property type="project" value="TreeGrafter"/>
</dbReference>
<evidence type="ECO:0000259" key="4">
    <source>
        <dbReference type="PROSITE" id="PS51337"/>
    </source>
</evidence>